<dbReference type="OrthoDB" id="10686282at2759"/>
<dbReference type="EMBL" id="HBIW01013228">
    <property type="protein sequence ID" value="CAE0695920.1"/>
    <property type="molecule type" value="Transcribed_RNA"/>
</dbReference>
<keyword evidence="7" id="KW-1185">Reference proteome</keyword>
<keyword evidence="3" id="KW-0812">Transmembrane</keyword>
<feature type="region of interest" description="Disordered" evidence="2">
    <location>
        <begin position="857"/>
        <end position="886"/>
    </location>
</feature>
<organism evidence="5">
    <name type="scientific">Pelagomonas calceolata</name>
    <dbReference type="NCBI Taxonomy" id="35677"/>
    <lineage>
        <taxon>Eukaryota</taxon>
        <taxon>Sar</taxon>
        <taxon>Stramenopiles</taxon>
        <taxon>Ochrophyta</taxon>
        <taxon>Pelagophyceae</taxon>
        <taxon>Pelagomonadales</taxon>
        <taxon>Pelagomonadaceae</taxon>
        <taxon>Pelagomonas</taxon>
    </lineage>
</organism>
<dbReference type="AlphaFoldDB" id="A0A7S4E7Y9"/>
<evidence type="ECO:0000256" key="4">
    <source>
        <dbReference type="SAM" id="SignalP"/>
    </source>
</evidence>
<feature type="signal peptide" evidence="4">
    <location>
        <begin position="1"/>
        <end position="17"/>
    </location>
</feature>
<evidence type="ECO:0000256" key="3">
    <source>
        <dbReference type="SAM" id="Phobius"/>
    </source>
</evidence>
<proteinExistence type="predicted"/>
<evidence type="ECO:0000256" key="2">
    <source>
        <dbReference type="SAM" id="MobiDB-lite"/>
    </source>
</evidence>
<evidence type="ECO:0000313" key="7">
    <source>
        <dbReference type="Proteomes" id="UP000789595"/>
    </source>
</evidence>
<feature type="compositionally biased region" description="Acidic residues" evidence="2">
    <location>
        <begin position="863"/>
        <end position="876"/>
    </location>
</feature>
<feature type="transmembrane region" description="Helical" evidence="3">
    <location>
        <begin position="548"/>
        <end position="567"/>
    </location>
</feature>
<evidence type="ECO:0000256" key="1">
    <source>
        <dbReference type="SAM" id="Coils"/>
    </source>
</evidence>
<keyword evidence="4" id="KW-0732">Signal</keyword>
<feature type="chain" id="PRO_5036404053" evidence="4">
    <location>
        <begin position="18"/>
        <end position="919"/>
    </location>
</feature>
<name>A0A7S4E7Y9_9STRA</name>
<reference evidence="5" key="1">
    <citation type="submission" date="2021-01" db="EMBL/GenBank/DDBJ databases">
        <authorList>
            <person name="Corre E."/>
            <person name="Pelletier E."/>
            <person name="Niang G."/>
            <person name="Scheremetjew M."/>
            <person name="Finn R."/>
            <person name="Kale V."/>
            <person name="Holt S."/>
            <person name="Cochrane G."/>
            <person name="Meng A."/>
            <person name="Brown T."/>
            <person name="Cohen L."/>
        </authorList>
    </citation>
    <scope>NUCLEOTIDE SEQUENCE</scope>
    <source>
        <strain evidence="5">CCMP1756</strain>
    </source>
</reference>
<dbReference type="EMBL" id="CAKKNE010000002">
    <property type="protein sequence ID" value="CAH0367819.1"/>
    <property type="molecule type" value="Genomic_DNA"/>
</dbReference>
<evidence type="ECO:0000313" key="5">
    <source>
        <dbReference type="EMBL" id="CAE0695920.1"/>
    </source>
</evidence>
<gene>
    <name evidence="5" type="ORF">PCAL00307_LOCUS11356</name>
    <name evidence="6" type="ORF">PECAL_2P08580</name>
</gene>
<keyword evidence="3" id="KW-0472">Membrane</keyword>
<dbReference type="Proteomes" id="UP000789595">
    <property type="component" value="Unassembled WGS sequence"/>
</dbReference>
<reference evidence="6" key="2">
    <citation type="submission" date="2021-11" db="EMBL/GenBank/DDBJ databases">
        <authorList>
            <consortium name="Genoscope - CEA"/>
            <person name="William W."/>
        </authorList>
    </citation>
    <scope>NUCLEOTIDE SEQUENCE</scope>
</reference>
<keyword evidence="1" id="KW-0175">Coiled coil</keyword>
<evidence type="ECO:0000313" key="6">
    <source>
        <dbReference type="EMBL" id="CAH0367819.1"/>
    </source>
</evidence>
<sequence>MALRALVLVASLRPTLQQGKEEDPNILGRIELETTQVEPVNVRALCFEGLGQQLPETSCTMLDPRTCTKIDSKGRETWDEDTCDTLPKGSPIFMERSPGWNAAVQSTPAGESAMLCLQCCNSIVLEPCTSKNGKRRKCKQSEGVNEYWPFRCQIPPRPTGDAMRNMLLRDFYGYEFRFARNQGNRAMGVPHYDDKQVVKCALPRMGCQYEYPRGVSYQEARVKRTPETTIDPHPGYGDPTYEIPECCTDKVIQAGRGPAKHVESGCTYDARCMSSQVFERGLQSWINVAEASALMDLPVPSPPGRVKLWEAAVAAVAAAEEAEAAVVVDRAICSSNTTTTTEEQALCSDLATKQRAVEKARDHENLARLHRDRRDLACSSTANSFEESDDFGWKQKDAFNRTEYKCRLPGSVYRGEGPYGLPDGSGSPTDKLAKKYDNPANARDAYLDGVRSRELESSCNYRDSRDRERGSYFLKGYDLTIFVEEKSSNTYGFWKSVVGCHAETTEVEQLYVDGDISQETPDESQYFQRIKLRQMYSASYDFTYHDQGLPFIIIGVGVFLFIVSRIVQCIRDEPCPTCGTRLILAGLSELAPYPLDKRQCALCRFYGAEMPDPVLLARMKARSKFVHGRGFCEYITSPPGGRPKGYFGWCRLYVYRCIRASIIMLAYGIYYTLRYIFVLLLIIGDALLHFGARCILRRRRGPGPVCLRTFIPREEDIVDEDPPVPTKIYVAEPALRCENSFLALTRPVPNAERRMVTKEQAYVRRQRAERRKKKIVRKRERLQYAMRYLGANSEKDQAQLAKLDAVVAHLDDEIEKARVAEADDILSVKEDVEAPLALEETKEPGQAGFDAVRAVSRFADPAPEPEEEPSPPEEEPEKTPKKFAVASEKGVGAGVALFLQKEQPEFVNGVRVRAPKKDK</sequence>
<feature type="coiled-coil region" evidence="1">
    <location>
        <begin position="765"/>
        <end position="820"/>
    </location>
</feature>
<keyword evidence="3" id="KW-1133">Transmembrane helix</keyword>
<feature type="region of interest" description="Disordered" evidence="2">
    <location>
        <begin position="417"/>
        <end position="438"/>
    </location>
</feature>
<accession>A0A7S4E7Y9</accession>
<protein>
    <submittedName>
        <fullName evidence="5">Uncharacterized protein</fullName>
    </submittedName>
</protein>